<evidence type="ECO:0000313" key="6">
    <source>
        <dbReference type="EMBL" id="ETR66689.1"/>
    </source>
</evidence>
<dbReference type="InterPro" id="IPR050810">
    <property type="entry name" value="Bact_Secretion_Sys_Channel"/>
</dbReference>
<feature type="non-terminal residue" evidence="6">
    <location>
        <position position="1"/>
    </location>
</feature>
<dbReference type="Pfam" id="PF00263">
    <property type="entry name" value="Secretin"/>
    <property type="match status" value="1"/>
</dbReference>
<evidence type="ECO:0000259" key="5">
    <source>
        <dbReference type="Pfam" id="PF00263"/>
    </source>
</evidence>
<dbReference type="Proteomes" id="UP000189670">
    <property type="component" value="Unassembled WGS sequence"/>
</dbReference>
<comment type="caution">
    <text evidence="6">The sequence shown here is derived from an EMBL/GenBank/DDBJ whole genome shotgun (WGS) entry which is preliminary data.</text>
</comment>
<evidence type="ECO:0000313" key="7">
    <source>
        <dbReference type="Proteomes" id="UP000189670"/>
    </source>
</evidence>
<dbReference type="PANTHER" id="PTHR30332">
    <property type="entry name" value="PROBABLE GENERAL SECRETION PATHWAY PROTEIN D"/>
    <property type="match status" value="1"/>
</dbReference>
<feature type="domain" description="Type II/III secretion system secretin-like" evidence="5">
    <location>
        <begin position="114"/>
        <end position="267"/>
    </location>
</feature>
<dbReference type="InterPro" id="IPR001775">
    <property type="entry name" value="GspD/PilQ"/>
</dbReference>
<evidence type="ECO:0000256" key="4">
    <source>
        <dbReference type="RuleBase" id="RU004003"/>
    </source>
</evidence>
<evidence type="ECO:0000256" key="3">
    <source>
        <dbReference type="ARBA" id="ARBA00023136"/>
    </source>
</evidence>
<dbReference type="PANTHER" id="PTHR30332:SF24">
    <property type="entry name" value="SECRETIN GSPD-RELATED"/>
    <property type="match status" value="1"/>
</dbReference>
<dbReference type="InterPro" id="IPR004846">
    <property type="entry name" value="T2SS/T3SS_dom"/>
</dbReference>
<proteinExistence type="inferred from homology"/>
<dbReference type="PRINTS" id="PR00811">
    <property type="entry name" value="BCTERIALGSPD"/>
</dbReference>
<accession>A0A1V1NVR8</accession>
<dbReference type="GO" id="GO:0009306">
    <property type="term" value="P:protein secretion"/>
    <property type="evidence" value="ECO:0007669"/>
    <property type="project" value="InterPro"/>
</dbReference>
<dbReference type="GO" id="GO:0015627">
    <property type="term" value="C:type II protein secretion system complex"/>
    <property type="evidence" value="ECO:0007669"/>
    <property type="project" value="TreeGrafter"/>
</dbReference>
<protein>
    <submittedName>
        <fullName evidence="6">General secretion pathway protein D</fullName>
    </submittedName>
</protein>
<name>A0A1V1NVR8_9BACT</name>
<organism evidence="6 7">
    <name type="scientific">Candidatus Magnetoglobus multicellularis str. Araruama</name>
    <dbReference type="NCBI Taxonomy" id="890399"/>
    <lineage>
        <taxon>Bacteria</taxon>
        <taxon>Pseudomonadati</taxon>
        <taxon>Thermodesulfobacteriota</taxon>
        <taxon>Desulfobacteria</taxon>
        <taxon>Desulfobacterales</taxon>
        <taxon>Desulfobacteraceae</taxon>
        <taxon>Candidatus Magnetoglobus</taxon>
    </lineage>
</organism>
<reference evidence="7" key="1">
    <citation type="submission" date="2012-11" db="EMBL/GenBank/DDBJ databases">
        <authorList>
            <person name="Lucero-Rivera Y.E."/>
            <person name="Tovar-Ramirez D."/>
        </authorList>
    </citation>
    <scope>NUCLEOTIDE SEQUENCE [LARGE SCALE GENOMIC DNA]</scope>
    <source>
        <strain evidence="7">Araruama</strain>
    </source>
</reference>
<sequence length="283" mass="31334">KAREAVKNLAAKVEGVSIDPDLNTITIKGSLAALEEIRLLFEQIDIRPKQVLVEAKILQVNLEDEPFWGVGYDDSKGNKLHGLAFQSTDVNPPNGLYIRALHEDYQAWLQTIITKTNSDLLANTKILAMHNKSARLITGYKLGYYVRQVQDGTVLESVEFLNVGTQLQFTPLISSDGFITMTIMPKVSEGEVIDGLPQEQTTEVETVVTVRDGQSIIIGGLIRKKRTETESGIPFLMDLPLLGGLFKSTSIKDEKKETVILITPHIVSDDDFLDSVNPVISEK</sequence>
<keyword evidence="2" id="KW-0732">Signal</keyword>
<dbReference type="EMBL" id="ATBP01001812">
    <property type="protein sequence ID" value="ETR66689.1"/>
    <property type="molecule type" value="Genomic_DNA"/>
</dbReference>
<dbReference type="GO" id="GO:0016020">
    <property type="term" value="C:membrane"/>
    <property type="evidence" value="ECO:0007669"/>
    <property type="project" value="UniProtKB-SubCell"/>
</dbReference>
<comment type="similarity">
    <text evidence="4">Belongs to the bacterial secretin family.</text>
</comment>
<keyword evidence="3" id="KW-0472">Membrane</keyword>
<comment type="subcellular location">
    <subcellularLocation>
        <location evidence="1">Membrane</location>
    </subcellularLocation>
</comment>
<gene>
    <name evidence="6" type="ORF">OMM_12471</name>
</gene>
<evidence type="ECO:0000256" key="1">
    <source>
        <dbReference type="ARBA" id="ARBA00004370"/>
    </source>
</evidence>
<evidence type="ECO:0000256" key="2">
    <source>
        <dbReference type="ARBA" id="ARBA00022729"/>
    </source>
</evidence>
<dbReference type="AlphaFoldDB" id="A0A1V1NVR8"/>